<keyword evidence="2" id="KW-1185">Reference proteome</keyword>
<name>A0ABY6Q6Q0_9GAMM</name>
<evidence type="ECO:0008006" key="3">
    <source>
        <dbReference type="Google" id="ProtNLM"/>
    </source>
</evidence>
<reference evidence="1 2" key="1">
    <citation type="submission" date="2019-02" db="EMBL/GenBank/DDBJ databases">
        <title>Halieaceae_genomes.</title>
        <authorList>
            <person name="Li S.-H."/>
        </authorList>
    </citation>
    <scope>NUCLEOTIDE SEQUENCE [LARGE SCALE GENOMIC DNA]</scope>
    <source>
        <strain evidence="1 2">JH123</strain>
    </source>
</reference>
<evidence type="ECO:0000313" key="2">
    <source>
        <dbReference type="Proteomes" id="UP001317963"/>
    </source>
</evidence>
<dbReference type="Proteomes" id="UP001317963">
    <property type="component" value="Chromosome"/>
</dbReference>
<dbReference type="PROSITE" id="PS51257">
    <property type="entry name" value="PROKAR_LIPOPROTEIN"/>
    <property type="match status" value="1"/>
</dbReference>
<sequence length="188" mass="19917">MRTITLLALAFIAACGSIQQSQRVLTGGVEIGGVMVAGVGDTILEVKKEESMPNVFGKADMYGRKRATGVTYLTYDGVLDGKASFLRRDIGIASEKTTMNSSPIVIPNTSTSTITGSLNGQPIYGTLRSSVPPTVIPASAPTDQISGTSQTLLRVTPDSSEPLIIEGHMLTVIEASENLVRFTIEKLK</sequence>
<proteinExistence type="predicted"/>
<dbReference type="EMBL" id="CP036501">
    <property type="protein sequence ID" value="UZP74957.1"/>
    <property type="molecule type" value="Genomic_DNA"/>
</dbReference>
<organism evidence="1 2">
    <name type="scientific">Candidatus Paraluminiphilus aquimaris</name>
    <dbReference type="NCBI Taxonomy" id="2518994"/>
    <lineage>
        <taxon>Bacteria</taxon>
        <taxon>Pseudomonadati</taxon>
        <taxon>Pseudomonadota</taxon>
        <taxon>Gammaproteobacteria</taxon>
        <taxon>Cellvibrionales</taxon>
        <taxon>Halieaceae</taxon>
        <taxon>Candidatus Paraluminiphilus</taxon>
    </lineage>
</organism>
<accession>A0ABY6Q6Q0</accession>
<gene>
    <name evidence="1" type="ORF">E0F26_09515</name>
</gene>
<dbReference type="RefSeq" id="WP_279241423.1">
    <property type="nucleotide sequence ID" value="NZ_CP036501.1"/>
</dbReference>
<protein>
    <recommendedName>
        <fullName evidence="3">Lipoprotein</fullName>
    </recommendedName>
</protein>
<evidence type="ECO:0000313" key="1">
    <source>
        <dbReference type="EMBL" id="UZP74957.1"/>
    </source>
</evidence>